<protein>
    <submittedName>
        <fullName evidence="2">Uncharacterized protein</fullName>
    </submittedName>
</protein>
<reference evidence="2" key="1">
    <citation type="submission" date="2018-10" db="EMBL/GenBank/DDBJ databases">
        <title>Effector identification in a new, highly contiguous assembly of the strawberry crown rot pathogen Phytophthora cactorum.</title>
        <authorList>
            <person name="Armitage A.D."/>
            <person name="Nellist C.F."/>
            <person name="Bates H."/>
            <person name="Vickerstaff R.J."/>
            <person name="Harrison R.J."/>
        </authorList>
    </citation>
    <scope>NUCLEOTIDE SEQUENCE</scope>
    <source>
        <strain evidence="2">4032</strain>
    </source>
</reference>
<comment type="caution">
    <text evidence="2">The sequence shown here is derived from an EMBL/GenBank/DDBJ whole genome shotgun (WGS) entry which is preliminary data.</text>
</comment>
<evidence type="ECO:0000256" key="1">
    <source>
        <dbReference type="SAM" id="MobiDB-lite"/>
    </source>
</evidence>
<name>A0A8T1CUN0_9STRA</name>
<dbReference type="Proteomes" id="UP000774804">
    <property type="component" value="Unassembled WGS sequence"/>
</dbReference>
<dbReference type="EMBL" id="RCMI01000173">
    <property type="protein sequence ID" value="KAG2928121.1"/>
    <property type="molecule type" value="Genomic_DNA"/>
</dbReference>
<evidence type="ECO:0000313" key="2">
    <source>
        <dbReference type="EMBL" id="KAG2928121.1"/>
    </source>
</evidence>
<gene>
    <name evidence="2" type="ORF">PC115_g7293</name>
</gene>
<accession>A0A8T1CUN0</accession>
<proteinExistence type="predicted"/>
<organism evidence="2 3">
    <name type="scientific">Phytophthora cactorum</name>
    <dbReference type="NCBI Taxonomy" id="29920"/>
    <lineage>
        <taxon>Eukaryota</taxon>
        <taxon>Sar</taxon>
        <taxon>Stramenopiles</taxon>
        <taxon>Oomycota</taxon>
        <taxon>Peronosporomycetes</taxon>
        <taxon>Peronosporales</taxon>
        <taxon>Peronosporaceae</taxon>
        <taxon>Phytophthora</taxon>
    </lineage>
</organism>
<sequence length="71" mass="7805">MSRQATIFSEINYGTLTNLYHLWLGGGLGREGAAGVGTVLKTRIVDEKRGVQLRSSTPTCRQARRRTKGNV</sequence>
<feature type="region of interest" description="Disordered" evidence="1">
    <location>
        <begin position="51"/>
        <end position="71"/>
    </location>
</feature>
<dbReference type="AlphaFoldDB" id="A0A8T1CUN0"/>
<feature type="compositionally biased region" description="Basic residues" evidence="1">
    <location>
        <begin position="62"/>
        <end position="71"/>
    </location>
</feature>
<evidence type="ECO:0000313" key="3">
    <source>
        <dbReference type="Proteomes" id="UP000774804"/>
    </source>
</evidence>